<sequence length="69" mass="7761">MNCMELIAPRKKTAWTYSPLQHMRPGGEDHQRMDREPAEGEDGIGDSLWVFVGRQADVVDAASTFQLRG</sequence>
<keyword evidence="3" id="KW-1185">Reference proteome</keyword>
<dbReference type="AlphaFoldDB" id="A0A1Q9EYK1"/>
<organism evidence="2 3">
    <name type="scientific">Symbiodinium microadriaticum</name>
    <name type="common">Dinoflagellate</name>
    <name type="synonym">Zooxanthella microadriatica</name>
    <dbReference type="NCBI Taxonomy" id="2951"/>
    <lineage>
        <taxon>Eukaryota</taxon>
        <taxon>Sar</taxon>
        <taxon>Alveolata</taxon>
        <taxon>Dinophyceae</taxon>
        <taxon>Suessiales</taxon>
        <taxon>Symbiodiniaceae</taxon>
        <taxon>Symbiodinium</taxon>
    </lineage>
</organism>
<evidence type="ECO:0000313" key="2">
    <source>
        <dbReference type="EMBL" id="OLQ12489.1"/>
    </source>
</evidence>
<protein>
    <submittedName>
        <fullName evidence="2">Uncharacterized protein</fullName>
    </submittedName>
</protein>
<gene>
    <name evidence="2" type="ORF">AK812_SmicGene3606</name>
</gene>
<feature type="region of interest" description="Disordered" evidence="1">
    <location>
        <begin position="19"/>
        <end position="40"/>
    </location>
</feature>
<evidence type="ECO:0000256" key="1">
    <source>
        <dbReference type="SAM" id="MobiDB-lite"/>
    </source>
</evidence>
<comment type="caution">
    <text evidence="2">The sequence shown here is derived from an EMBL/GenBank/DDBJ whole genome shotgun (WGS) entry which is preliminary data.</text>
</comment>
<accession>A0A1Q9EYK1</accession>
<proteinExistence type="predicted"/>
<name>A0A1Q9EYK1_SYMMI</name>
<dbReference type="EMBL" id="LSRX01000042">
    <property type="protein sequence ID" value="OLQ12489.1"/>
    <property type="molecule type" value="Genomic_DNA"/>
</dbReference>
<evidence type="ECO:0000313" key="3">
    <source>
        <dbReference type="Proteomes" id="UP000186817"/>
    </source>
</evidence>
<dbReference type="Proteomes" id="UP000186817">
    <property type="component" value="Unassembled WGS sequence"/>
</dbReference>
<feature type="compositionally biased region" description="Basic and acidic residues" evidence="1">
    <location>
        <begin position="25"/>
        <end position="38"/>
    </location>
</feature>
<reference evidence="2 3" key="1">
    <citation type="submission" date="2016-02" db="EMBL/GenBank/DDBJ databases">
        <title>Genome analysis of coral dinoflagellate symbionts highlights evolutionary adaptations to a symbiotic lifestyle.</title>
        <authorList>
            <person name="Aranda M."/>
            <person name="Li Y."/>
            <person name="Liew Y.J."/>
            <person name="Baumgarten S."/>
            <person name="Simakov O."/>
            <person name="Wilson M."/>
            <person name="Piel J."/>
            <person name="Ashoor H."/>
            <person name="Bougouffa S."/>
            <person name="Bajic V.B."/>
            <person name="Ryu T."/>
            <person name="Ravasi T."/>
            <person name="Bayer T."/>
            <person name="Micklem G."/>
            <person name="Kim H."/>
            <person name="Bhak J."/>
            <person name="Lajeunesse T.C."/>
            <person name="Voolstra C.R."/>
        </authorList>
    </citation>
    <scope>NUCLEOTIDE SEQUENCE [LARGE SCALE GENOMIC DNA]</scope>
    <source>
        <strain evidence="2 3">CCMP2467</strain>
    </source>
</reference>